<accession>A0A5R9FGY2</accession>
<evidence type="ECO:0000256" key="1">
    <source>
        <dbReference type="SAM" id="MobiDB-lite"/>
    </source>
</evidence>
<gene>
    <name evidence="2" type="ORF">FE633_27390</name>
</gene>
<proteinExistence type="predicted"/>
<comment type="caution">
    <text evidence="2">The sequence shown here is derived from an EMBL/GenBank/DDBJ whole genome shotgun (WGS) entry which is preliminary data.</text>
</comment>
<feature type="region of interest" description="Disordered" evidence="1">
    <location>
        <begin position="1"/>
        <end position="21"/>
    </location>
</feature>
<dbReference type="EMBL" id="VBZC01000033">
    <property type="protein sequence ID" value="TLS43072.1"/>
    <property type="molecule type" value="Genomic_DNA"/>
</dbReference>
<reference evidence="2 3" key="1">
    <citation type="submission" date="2019-05" db="EMBL/GenBank/DDBJ databases">
        <title>Streptomyces sp. NEAU-C151, a novel actinomycete isolated from soil.</title>
        <authorList>
            <person name="Han L."/>
            <person name="Jiang H."/>
        </authorList>
    </citation>
    <scope>NUCLEOTIDE SEQUENCE [LARGE SCALE GENOMIC DNA]</scope>
    <source>
        <strain evidence="2 3">NEAU-C151</strain>
    </source>
</reference>
<sequence length="85" mass="9777">MVVNPSDDGMAPADEERIEPPTTLAGWRHFVDTDTTTFRLASARSWEVMGDRVRNSYNERRIDYHSDCKSCGRPRSRKSPTREGF</sequence>
<evidence type="ECO:0000313" key="3">
    <source>
        <dbReference type="Proteomes" id="UP000305906"/>
    </source>
</evidence>
<organism evidence="2 3">
    <name type="scientific">Streptomyces montanus</name>
    <dbReference type="NCBI Taxonomy" id="2580423"/>
    <lineage>
        <taxon>Bacteria</taxon>
        <taxon>Bacillati</taxon>
        <taxon>Actinomycetota</taxon>
        <taxon>Actinomycetes</taxon>
        <taxon>Kitasatosporales</taxon>
        <taxon>Streptomycetaceae</taxon>
        <taxon>Streptomyces</taxon>
    </lineage>
</organism>
<evidence type="ECO:0000313" key="2">
    <source>
        <dbReference type="EMBL" id="TLS43072.1"/>
    </source>
</evidence>
<keyword evidence="3" id="KW-1185">Reference proteome</keyword>
<dbReference type="AlphaFoldDB" id="A0A5R9FGY2"/>
<name>A0A5R9FGY2_9ACTN</name>
<dbReference type="RefSeq" id="WP_138047863.1">
    <property type="nucleotide sequence ID" value="NZ_VBZC01000033.1"/>
</dbReference>
<dbReference type="Proteomes" id="UP000305906">
    <property type="component" value="Unassembled WGS sequence"/>
</dbReference>
<protein>
    <submittedName>
        <fullName evidence="2">Uncharacterized protein</fullName>
    </submittedName>
</protein>